<sequence>MTRALELAWKYCKESKERLIVYVEDVWIQCMVESLFVVAGFNVGTVRASDEPKDDDEIIAEWNDPTSDLEILVANVETAVMDVNMHTCCFKALILDWPLEPDGILRTLNHMVQNCETPAIIHMPKIRDGYYDVVERIFCTKWAMQLSQDINLPEWITGAIREICVFEMIKTAWHQPFNRYAWIVNHDLREHQTLSYSLDDTLRLGHVFSIAAKLILLCSQGKDKDFWTGNEGFFVDACFHCMESYKTEELEAYLSQKLVQLKNIFLPHFQTAIRLAQSQIENYEEYHERHDMLRCGVEDREEVSAESGDELEEGETLGDDDGAVEGEEGEQGEQYEAQGG</sequence>
<feature type="compositionally biased region" description="Acidic residues" evidence="1">
    <location>
        <begin position="307"/>
        <end position="333"/>
    </location>
</feature>
<evidence type="ECO:0000256" key="1">
    <source>
        <dbReference type="SAM" id="MobiDB-lite"/>
    </source>
</evidence>
<dbReference type="EMBL" id="JAADJG010000115">
    <property type="protein sequence ID" value="KAF4454841.1"/>
    <property type="molecule type" value="Genomic_DNA"/>
</dbReference>
<protein>
    <submittedName>
        <fullName evidence="2">Uncharacterized protein</fullName>
    </submittedName>
</protein>
<evidence type="ECO:0000313" key="3">
    <source>
        <dbReference type="Proteomes" id="UP000605986"/>
    </source>
</evidence>
<organism evidence="2 3">
    <name type="scientific">Fusarium austroafricanum</name>
    <dbReference type="NCBI Taxonomy" id="2364996"/>
    <lineage>
        <taxon>Eukaryota</taxon>
        <taxon>Fungi</taxon>
        <taxon>Dikarya</taxon>
        <taxon>Ascomycota</taxon>
        <taxon>Pezizomycotina</taxon>
        <taxon>Sordariomycetes</taxon>
        <taxon>Hypocreomycetidae</taxon>
        <taxon>Hypocreales</taxon>
        <taxon>Nectriaceae</taxon>
        <taxon>Fusarium</taxon>
        <taxon>Fusarium concolor species complex</taxon>
    </lineage>
</organism>
<dbReference type="Proteomes" id="UP000605986">
    <property type="component" value="Unassembled WGS sequence"/>
</dbReference>
<comment type="caution">
    <text evidence="2">The sequence shown here is derived from an EMBL/GenBank/DDBJ whole genome shotgun (WGS) entry which is preliminary data.</text>
</comment>
<gene>
    <name evidence="2" type="ORF">F53441_2711</name>
</gene>
<name>A0A8H4KRN1_9HYPO</name>
<dbReference type="OrthoDB" id="4986691at2759"/>
<reference evidence="2" key="1">
    <citation type="submission" date="2020-01" db="EMBL/GenBank/DDBJ databases">
        <title>Identification and distribution of gene clusters putatively required for synthesis of sphingolipid metabolism inhibitors in phylogenetically diverse species of the filamentous fungus Fusarium.</title>
        <authorList>
            <person name="Kim H.-S."/>
            <person name="Busman M."/>
            <person name="Brown D.W."/>
            <person name="Divon H."/>
            <person name="Uhlig S."/>
            <person name="Proctor R.H."/>
        </authorList>
    </citation>
    <scope>NUCLEOTIDE SEQUENCE</scope>
    <source>
        <strain evidence="2">NRRL 53441</strain>
    </source>
</reference>
<accession>A0A8H4KRN1</accession>
<feature type="region of interest" description="Disordered" evidence="1">
    <location>
        <begin position="298"/>
        <end position="340"/>
    </location>
</feature>
<keyword evidence="3" id="KW-1185">Reference proteome</keyword>
<proteinExistence type="predicted"/>
<evidence type="ECO:0000313" key="2">
    <source>
        <dbReference type="EMBL" id="KAF4454841.1"/>
    </source>
</evidence>
<dbReference type="AlphaFoldDB" id="A0A8H4KRN1"/>